<keyword evidence="4" id="KW-1185">Reference proteome</keyword>
<dbReference type="OrthoDB" id="5100997at2759"/>
<dbReference type="EMBL" id="JABEXW010000231">
    <property type="protein sequence ID" value="KAF4967584.1"/>
    <property type="molecule type" value="Genomic_DNA"/>
</dbReference>
<proteinExistence type="predicted"/>
<sequence>MRFTTTIVVALQASTGIAHCICPGSKKHIEGQDDQAKDLSATYKKYVQGYQKTKIIVTHKYLDPKAKNHGAQEKDDEHNSTPFKVKDHDSKEDDSYHKTKGYGNKVKINYILDSAKAEAEEHDDKDEGDEDEIDPKYKLHYKVSKTWRSKGAKTAKNDDEKDVDYKTIHRHRFDIVRPEALKTNTKTPKLVLSKGSSHKNGAKSADDHKSPVIVKIGPGHDDRKHNTVYPRDPCKKTKKKEEKEEKEEEKKPRDPNAPLPRLNSTHLVNIERIPRRFRQRIAEKMPFDEETKKEFIKMDKLTPELVVKLNEVYVLIVDDPDYKAVIKFLKKENKRSVAPELTKAQLKRLEGTGKFIREAMAKKLDMNKGLAQEFIKAKKFTPELIKKLNKEWARIQGDAKYSKMVARIKQGGKRGAVELTKKQIKKLEEQHTQARSSIAKKLDFDQDLTKEFVKAKKFTPGLINKLNAEYDRVHRDPKYQLFVQIMKDFKDQSMVARFKRDNGDEKDEKHKELKNDEKNEKKSKKLKVIGEDLREEAAEDFQKYKGIVTKFVKTAQSKGSPDNDATKGPSEKQVKPPKKKSSKTHKVADEKLKKKMEKTKENGWCPEFMHDLNKTLGESGAEEDEDEEWWN</sequence>
<feature type="chain" id="PRO_5034302910" evidence="2">
    <location>
        <begin position="21"/>
        <end position="631"/>
    </location>
</feature>
<feature type="compositionally biased region" description="Basic residues" evidence="1">
    <location>
        <begin position="575"/>
        <end position="585"/>
    </location>
</feature>
<evidence type="ECO:0000256" key="1">
    <source>
        <dbReference type="SAM" id="MobiDB-lite"/>
    </source>
</evidence>
<protein>
    <submittedName>
        <fullName evidence="3">Uncharacterized protein</fullName>
    </submittedName>
</protein>
<feature type="region of interest" description="Disordered" evidence="1">
    <location>
        <begin position="498"/>
        <end position="523"/>
    </location>
</feature>
<organism evidence="3 4">
    <name type="scientific">Fusarium sarcochroum</name>
    <dbReference type="NCBI Taxonomy" id="1208366"/>
    <lineage>
        <taxon>Eukaryota</taxon>
        <taxon>Fungi</taxon>
        <taxon>Dikarya</taxon>
        <taxon>Ascomycota</taxon>
        <taxon>Pezizomycotina</taxon>
        <taxon>Sordariomycetes</taxon>
        <taxon>Hypocreomycetidae</taxon>
        <taxon>Hypocreales</taxon>
        <taxon>Nectriaceae</taxon>
        <taxon>Fusarium</taxon>
        <taxon>Fusarium lateritium species complex</taxon>
    </lineage>
</organism>
<feature type="compositionally biased region" description="Basic and acidic residues" evidence="1">
    <location>
        <begin position="232"/>
        <end position="254"/>
    </location>
</feature>
<reference evidence="3" key="1">
    <citation type="journal article" date="2020" name="BMC Genomics">
        <title>Correction to: Identification and distribution of gene clusters required for synthesis of sphingolipid metabolism inhibitors in diverse species of the filamentous fungus Fusarium.</title>
        <authorList>
            <person name="Kim H.S."/>
            <person name="Lohmar J.M."/>
            <person name="Busman M."/>
            <person name="Brown D.W."/>
            <person name="Naumann T.A."/>
            <person name="Divon H.H."/>
            <person name="Lysoe E."/>
            <person name="Uhlig S."/>
            <person name="Proctor R.H."/>
        </authorList>
    </citation>
    <scope>NUCLEOTIDE SEQUENCE</scope>
    <source>
        <strain evidence="3">NRRL 20472</strain>
    </source>
</reference>
<feature type="region of interest" description="Disordered" evidence="1">
    <location>
        <begin position="186"/>
        <end position="263"/>
    </location>
</feature>
<dbReference type="Proteomes" id="UP000622797">
    <property type="component" value="Unassembled WGS sequence"/>
</dbReference>
<feature type="region of interest" description="Disordered" evidence="1">
    <location>
        <begin position="67"/>
        <end position="99"/>
    </location>
</feature>
<feature type="signal peptide" evidence="2">
    <location>
        <begin position="1"/>
        <end position="20"/>
    </location>
</feature>
<feature type="region of interest" description="Disordered" evidence="1">
    <location>
        <begin position="554"/>
        <end position="604"/>
    </location>
</feature>
<feature type="compositionally biased region" description="Basic and acidic residues" evidence="1">
    <location>
        <begin position="498"/>
        <end position="520"/>
    </location>
</feature>
<keyword evidence="2" id="KW-0732">Signal</keyword>
<evidence type="ECO:0000256" key="2">
    <source>
        <dbReference type="SAM" id="SignalP"/>
    </source>
</evidence>
<reference evidence="3" key="2">
    <citation type="submission" date="2020-05" db="EMBL/GenBank/DDBJ databases">
        <authorList>
            <person name="Kim H.-S."/>
            <person name="Proctor R.H."/>
            <person name="Brown D.W."/>
        </authorList>
    </citation>
    <scope>NUCLEOTIDE SEQUENCE</scope>
    <source>
        <strain evidence="3">NRRL 20472</strain>
    </source>
</reference>
<gene>
    <name evidence="3" type="ORF">FSARC_4881</name>
</gene>
<feature type="compositionally biased region" description="Basic and acidic residues" evidence="1">
    <location>
        <begin position="67"/>
        <end position="97"/>
    </location>
</feature>
<comment type="caution">
    <text evidence="3">The sequence shown here is derived from an EMBL/GenBank/DDBJ whole genome shotgun (WGS) entry which is preliminary data.</text>
</comment>
<accession>A0A8H4U131</accession>
<name>A0A8H4U131_9HYPO</name>
<dbReference type="AlphaFoldDB" id="A0A8H4U131"/>
<evidence type="ECO:0000313" key="4">
    <source>
        <dbReference type="Proteomes" id="UP000622797"/>
    </source>
</evidence>
<evidence type="ECO:0000313" key="3">
    <source>
        <dbReference type="EMBL" id="KAF4967584.1"/>
    </source>
</evidence>